<dbReference type="PANTHER" id="PTHR13068">
    <property type="entry name" value="CGI-12 PROTEIN-RELATED"/>
    <property type="match status" value="1"/>
</dbReference>
<dbReference type="GO" id="GO:0006353">
    <property type="term" value="P:DNA-templated transcription termination"/>
    <property type="evidence" value="ECO:0007669"/>
    <property type="project" value="UniProtKB-KW"/>
</dbReference>
<sequence>MAKSSFMLPKQNPLAEARVSPLHCVPLPVLAQKLSAYPSVLGISLKNSIIPSYSDLKTLLQSDERVVHVFTRAPRVICWCWAKMVVSNASMLRERGVPQSVIVSLVMRQPSLLLTNEEKLAVHVNRAVEMGFDVSRSTFVHVVQMFVSLSESTLKHKMEVYRRCGWSESDVIAAFLKYPNCMGLSEKKITATMDFLVNMLGCKPAAIAQCPALLNYNLDKRIIPRCLVAGILKEKGLKNTISVTTLLILSEEKFLNRYIVKYEKDVPELLDIYRGKSSTGP</sequence>
<dbReference type="InterPro" id="IPR003690">
    <property type="entry name" value="MTERF"/>
</dbReference>
<dbReference type="Gene3D" id="1.25.70.10">
    <property type="entry name" value="Transcription termination factor 3, mitochondrial"/>
    <property type="match status" value="1"/>
</dbReference>
<dbReference type="OrthoDB" id="905822at2759"/>
<keyword evidence="3" id="KW-0809">Transit peptide</keyword>
<dbReference type="PANTHER" id="PTHR13068:SF133">
    <property type="entry name" value="MITOCHONDRIAL TRANSCRIPTION TERMINATION FACTOR FAMILY PROTEIN"/>
    <property type="match status" value="1"/>
</dbReference>
<keyword evidence="2" id="KW-0804">Transcription</keyword>
<evidence type="ECO:0000256" key="2">
    <source>
        <dbReference type="ARBA" id="ARBA00022472"/>
    </source>
</evidence>
<accession>A0A830DKI8</accession>
<dbReference type="GO" id="GO:0003676">
    <property type="term" value="F:nucleic acid binding"/>
    <property type="evidence" value="ECO:0007669"/>
    <property type="project" value="InterPro"/>
</dbReference>
<keyword evidence="2" id="KW-0806">Transcription termination</keyword>
<reference evidence="4" key="1">
    <citation type="submission" date="2020-07" db="EMBL/GenBank/DDBJ databases">
        <title>Ethylene signaling mediates host invasion by parasitic plants.</title>
        <authorList>
            <person name="Yoshida S."/>
        </authorList>
    </citation>
    <scope>NUCLEOTIDE SEQUENCE</scope>
    <source>
        <strain evidence="4">Okayama</strain>
    </source>
</reference>
<gene>
    <name evidence="4" type="ORF">PHJA_002874700</name>
</gene>
<evidence type="ECO:0000256" key="3">
    <source>
        <dbReference type="ARBA" id="ARBA00022946"/>
    </source>
</evidence>
<keyword evidence="2" id="KW-0805">Transcription regulation</keyword>
<name>A0A830DKI8_9LAMI</name>
<dbReference type="EMBL" id="BMAC01001462">
    <property type="protein sequence ID" value="GFQ07306.1"/>
    <property type="molecule type" value="Genomic_DNA"/>
</dbReference>
<dbReference type="SMART" id="SM00733">
    <property type="entry name" value="Mterf"/>
    <property type="match status" value="5"/>
</dbReference>
<protein>
    <recommendedName>
        <fullName evidence="6">Mitochondrial transcription termination factor</fullName>
    </recommendedName>
</protein>
<evidence type="ECO:0000256" key="1">
    <source>
        <dbReference type="ARBA" id="ARBA00007692"/>
    </source>
</evidence>
<comment type="caution">
    <text evidence="4">The sequence shown here is derived from an EMBL/GenBank/DDBJ whole genome shotgun (WGS) entry which is preliminary data.</text>
</comment>
<evidence type="ECO:0008006" key="6">
    <source>
        <dbReference type="Google" id="ProtNLM"/>
    </source>
</evidence>
<proteinExistence type="inferred from homology"/>
<dbReference type="AlphaFoldDB" id="A0A830DKI8"/>
<organism evidence="4 5">
    <name type="scientific">Phtheirospermum japonicum</name>
    <dbReference type="NCBI Taxonomy" id="374723"/>
    <lineage>
        <taxon>Eukaryota</taxon>
        <taxon>Viridiplantae</taxon>
        <taxon>Streptophyta</taxon>
        <taxon>Embryophyta</taxon>
        <taxon>Tracheophyta</taxon>
        <taxon>Spermatophyta</taxon>
        <taxon>Magnoliopsida</taxon>
        <taxon>eudicotyledons</taxon>
        <taxon>Gunneridae</taxon>
        <taxon>Pentapetalae</taxon>
        <taxon>asterids</taxon>
        <taxon>lamiids</taxon>
        <taxon>Lamiales</taxon>
        <taxon>Orobanchaceae</taxon>
        <taxon>Orobanchaceae incertae sedis</taxon>
        <taxon>Phtheirospermum</taxon>
    </lineage>
</organism>
<dbReference type="InterPro" id="IPR038538">
    <property type="entry name" value="MTERF_sf"/>
</dbReference>
<comment type="similarity">
    <text evidence="1">Belongs to the mTERF family.</text>
</comment>
<dbReference type="Pfam" id="PF02536">
    <property type="entry name" value="mTERF"/>
    <property type="match status" value="1"/>
</dbReference>
<evidence type="ECO:0000313" key="4">
    <source>
        <dbReference type="EMBL" id="GFQ07306.1"/>
    </source>
</evidence>
<evidence type="ECO:0000313" key="5">
    <source>
        <dbReference type="Proteomes" id="UP000653305"/>
    </source>
</evidence>
<dbReference type="FunFam" id="1.25.70.10:FF:000001">
    <property type="entry name" value="Mitochondrial transcription termination factor-like"/>
    <property type="match status" value="1"/>
</dbReference>
<dbReference type="Proteomes" id="UP000653305">
    <property type="component" value="Unassembled WGS sequence"/>
</dbReference>
<keyword evidence="5" id="KW-1185">Reference proteome</keyword>